<dbReference type="InterPro" id="IPR020894">
    <property type="entry name" value="Cadherin_CS"/>
</dbReference>
<dbReference type="CDD" id="cd11304">
    <property type="entry name" value="Cadherin_repeat"/>
    <property type="match status" value="6"/>
</dbReference>
<accession>A0A0R3U5L5</accession>
<keyword evidence="4 7" id="KW-0472">Membrane</keyword>
<evidence type="ECO:0000256" key="6">
    <source>
        <dbReference type="SAM" id="MobiDB-lite"/>
    </source>
</evidence>
<dbReference type="GO" id="GO:0005509">
    <property type="term" value="F:calcium ion binding"/>
    <property type="evidence" value="ECO:0007669"/>
    <property type="project" value="UniProtKB-UniRule"/>
</dbReference>
<dbReference type="GO" id="GO:0008013">
    <property type="term" value="F:beta-catenin binding"/>
    <property type="evidence" value="ECO:0007669"/>
    <property type="project" value="TreeGrafter"/>
</dbReference>
<reference evidence="9 10" key="1">
    <citation type="submission" date="2018-10" db="EMBL/GenBank/DDBJ databases">
        <authorList>
            <consortium name="Pathogen Informatics"/>
        </authorList>
    </citation>
    <scope>NUCLEOTIDE SEQUENCE [LARGE SCALE GENOMIC DNA]</scope>
</reference>
<evidence type="ECO:0000256" key="7">
    <source>
        <dbReference type="SAM" id="Phobius"/>
    </source>
</evidence>
<dbReference type="OrthoDB" id="6252479at2759"/>
<dbReference type="PROSITE" id="PS00232">
    <property type="entry name" value="CADHERIN_1"/>
    <property type="match status" value="2"/>
</dbReference>
<dbReference type="GO" id="GO:0007156">
    <property type="term" value="P:homophilic cell adhesion via plasma membrane adhesion molecules"/>
    <property type="evidence" value="ECO:0007669"/>
    <property type="project" value="InterPro"/>
</dbReference>
<feature type="domain" description="Cadherin" evidence="8">
    <location>
        <begin position="251"/>
        <end position="360"/>
    </location>
</feature>
<evidence type="ECO:0000256" key="2">
    <source>
        <dbReference type="ARBA" id="ARBA00022737"/>
    </source>
</evidence>
<dbReference type="SMART" id="SM00112">
    <property type="entry name" value="CA"/>
    <property type="match status" value="6"/>
</dbReference>
<evidence type="ECO:0000256" key="5">
    <source>
        <dbReference type="PROSITE-ProRule" id="PRU00043"/>
    </source>
</evidence>
<evidence type="ECO:0000256" key="3">
    <source>
        <dbReference type="ARBA" id="ARBA00022837"/>
    </source>
</evidence>
<keyword evidence="10" id="KW-1185">Reference proteome</keyword>
<evidence type="ECO:0000256" key="1">
    <source>
        <dbReference type="ARBA" id="ARBA00004370"/>
    </source>
</evidence>
<dbReference type="Pfam" id="PF00028">
    <property type="entry name" value="Cadherin"/>
    <property type="match status" value="3"/>
</dbReference>
<feature type="domain" description="Cadherin" evidence="8">
    <location>
        <begin position="756"/>
        <end position="887"/>
    </location>
</feature>
<keyword evidence="2" id="KW-0677">Repeat</keyword>
<dbReference type="STRING" id="53468.A0A0R3U5L5"/>
<dbReference type="PROSITE" id="PS50268">
    <property type="entry name" value="CADHERIN_2"/>
    <property type="match status" value="5"/>
</dbReference>
<keyword evidence="7" id="KW-1133">Transmembrane helix</keyword>
<dbReference type="GO" id="GO:0016477">
    <property type="term" value="P:cell migration"/>
    <property type="evidence" value="ECO:0007669"/>
    <property type="project" value="TreeGrafter"/>
</dbReference>
<evidence type="ECO:0000313" key="10">
    <source>
        <dbReference type="Proteomes" id="UP000267029"/>
    </source>
</evidence>
<keyword evidence="7" id="KW-0812">Transmembrane</keyword>
<feature type="domain" description="Cadherin" evidence="8">
    <location>
        <begin position="512"/>
        <end position="615"/>
    </location>
</feature>
<proteinExistence type="predicted"/>
<feature type="transmembrane region" description="Helical" evidence="7">
    <location>
        <begin position="926"/>
        <end position="951"/>
    </location>
</feature>
<sequence>MQTRVFLILSCISCCYYLVSAKFIELIFHVTEHTEPNKWIGNLFHSISLTNLNVRSVNIESPPMDEWHHLVHIDTINGDIRTASESFSTLDREKICPVEPFGKPVLDCRISLLISVDQKLLVSLHIIVDDVNDSPPVFLQNGQIVNEISLRLPETAEPGSTTVELPAAIDPDLTSANSPVIYNLIGENVPFSLTVSGLPKLIVSSPLDYERTQTYLFFLQACEGRQASHLCSSIQVSVHIDNVNDHKPIFANSTYNAVINEDIPTGTTILTVEATDDDSPPFGNVSYFLALPHKATDQFPFSVDEKTGQVFLSASHLEPKKYSFVVEATDDPNSQSTASRRATTLVVIFVADVNDHSPVIELKPSSNISNAKYTSFAEEFVVELQEEVLDPTVLVYLTVRDNDEGANALCSCRLNNSPFADKLELTKVNQLSPQTSVYRLVANKPIDAEDPTVIQHLIQPVEEDSCVGVAGFLAINVTCTDSGVKPLAAQATVYIALQGRDEYPTKFIFPDSSEIYRLSVPENTLVGTKLMELVVTDQDTGRCVHIWKNLGADEIPVDTLDGALVLTKALDYETSTSLTFTISAAEHANGRQSEQTASATVFVEVVNVNDNRPQLTSVKPFEAKACRKLTSIVGDLFNQTVGCFAIEVEEEAEVGYLAGQLTAFDADTPNTTSGFIFSLIGAYAPTISQKEDKLLTSPIAVTKNGELIVTGRLDRETFNWVNLLISVSDGEESSLSLVRVNLVDINDNRPVWQFPSLTDYHISVSVFAQTEKVISRVQALDADSGILNGALEYGILPQPQSMAGFSGSSLLKDQLIHSLYGAHLFSINSHTGKLSVKQTLPNQTNMPYRLDITATDKGRPPLQSTAHLLISITDKAFTELQSIQPNFIVSSNNLQNDGVETAMPPSSNSVTERSELQGSPKNVKNWIQIIGISVGALTLVFFIAIMAFVFCKRMQGGSRSLYQKSSKPIELQSHREMQGSPEVGSPVHESLLGQTGVKGAAVASATGPHLSAPPASSPLAPSLPVIGIPACSIALSTGDPTQLDASNSKNLPVIVSLAVLPADNRFPEPTEYVVISDGVAVDTHKPEWQVVSTTSAGNALMHGEEWMQ</sequence>
<evidence type="ECO:0000256" key="4">
    <source>
        <dbReference type="ARBA" id="ARBA00023136"/>
    </source>
</evidence>
<dbReference type="GO" id="GO:0045296">
    <property type="term" value="F:cadherin binding"/>
    <property type="evidence" value="ECO:0007669"/>
    <property type="project" value="TreeGrafter"/>
</dbReference>
<dbReference type="InterPro" id="IPR039808">
    <property type="entry name" value="Cadherin"/>
</dbReference>
<dbReference type="AlphaFoldDB" id="A0A0R3U5L5"/>
<feature type="region of interest" description="Disordered" evidence="6">
    <location>
        <begin position="962"/>
        <end position="989"/>
    </location>
</feature>
<keyword evidence="3 5" id="KW-0106">Calcium</keyword>
<gene>
    <name evidence="9" type="ORF">MCOS_LOCUS2021</name>
</gene>
<dbReference type="InterPro" id="IPR015919">
    <property type="entry name" value="Cadherin-like_sf"/>
</dbReference>
<name>A0A0R3U5L5_MESCO</name>
<organism evidence="9 10">
    <name type="scientific">Mesocestoides corti</name>
    <name type="common">Flatworm</name>
    <dbReference type="NCBI Taxonomy" id="53468"/>
    <lineage>
        <taxon>Eukaryota</taxon>
        <taxon>Metazoa</taxon>
        <taxon>Spiralia</taxon>
        <taxon>Lophotrochozoa</taxon>
        <taxon>Platyhelminthes</taxon>
        <taxon>Cestoda</taxon>
        <taxon>Eucestoda</taxon>
        <taxon>Cyclophyllidea</taxon>
        <taxon>Mesocestoididae</taxon>
        <taxon>Mesocestoides</taxon>
    </lineage>
</organism>
<feature type="domain" description="Cadherin" evidence="8">
    <location>
        <begin position="144"/>
        <end position="250"/>
    </location>
</feature>
<dbReference type="SUPFAM" id="SSF49313">
    <property type="entry name" value="Cadherin-like"/>
    <property type="match status" value="6"/>
</dbReference>
<dbReference type="InterPro" id="IPR002126">
    <property type="entry name" value="Cadherin-like_dom"/>
</dbReference>
<dbReference type="PANTHER" id="PTHR24027">
    <property type="entry name" value="CADHERIN-23"/>
    <property type="match status" value="1"/>
</dbReference>
<dbReference type="Gene3D" id="2.60.40.60">
    <property type="entry name" value="Cadherins"/>
    <property type="match status" value="7"/>
</dbReference>
<evidence type="ECO:0000259" key="8">
    <source>
        <dbReference type="PROSITE" id="PS50268"/>
    </source>
</evidence>
<feature type="region of interest" description="Disordered" evidence="6">
    <location>
        <begin position="898"/>
        <end position="917"/>
    </location>
</feature>
<dbReference type="Proteomes" id="UP000267029">
    <property type="component" value="Unassembled WGS sequence"/>
</dbReference>
<evidence type="ECO:0000313" key="9">
    <source>
        <dbReference type="EMBL" id="VDD76018.1"/>
    </source>
</evidence>
<dbReference type="EMBL" id="UXSR01000301">
    <property type="protein sequence ID" value="VDD76018.1"/>
    <property type="molecule type" value="Genomic_DNA"/>
</dbReference>
<dbReference type="GO" id="GO:0016342">
    <property type="term" value="C:catenin complex"/>
    <property type="evidence" value="ECO:0007669"/>
    <property type="project" value="TreeGrafter"/>
</dbReference>
<comment type="subcellular location">
    <subcellularLocation>
        <location evidence="1">Membrane</location>
    </subcellularLocation>
</comment>
<feature type="domain" description="Cadherin" evidence="8">
    <location>
        <begin position="640"/>
        <end position="752"/>
    </location>
</feature>
<dbReference type="PANTHER" id="PTHR24027:SF442">
    <property type="entry name" value="PROTOCADHERIN-15 ISOFORM X1"/>
    <property type="match status" value="1"/>
</dbReference>
<dbReference type="PRINTS" id="PR00205">
    <property type="entry name" value="CADHERIN"/>
</dbReference>
<protein>
    <recommendedName>
        <fullName evidence="8">Cadherin domain-containing protein</fullName>
    </recommendedName>
</protein>